<dbReference type="Proteomes" id="UP001463665">
    <property type="component" value="Chromosome"/>
</dbReference>
<gene>
    <name evidence="1" type="ORF">AAFP95_05250</name>
</gene>
<reference evidence="1 2" key="1">
    <citation type="submission" date="2024-04" db="EMBL/GenBank/DDBJ databases">
        <title>Genome sequencing and assembly of rice foliar adapted Chryseobacterium endophyticum OsEnb-ALM-A6.</title>
        <authorList>
            <person name="Kumar S."/>
            <person name="Javed M."/>
            <person name="Chouhan V."/>
            <person name="Charishma K."/>
            <person name="Patel A."/>
            <person name="Kumar M."/>
            <person name="Sahu K.P."/>
            <person name="Kumar A."/>
        </authorList>
    </citation>
    <scope>NUCLEOTIDE SEQUENCE [LARGE SCALE GENOMIC DNA]</scope>
    <source>
        <strain evidence="1 2">OsEnb-ALM-A6</strain>
    </source>
</reference>
<keyword evidence="2" id="KW-1185">Reference proteome</keyword>
<accession>A0AAU6WSH2</accession>
<dbReference type="EMBL" id="CP154834">
    <property type="protein sequence ID" value="XAO75356.1"/>
    <property type="molecule type" value="Genomic_DNA"/>
</dbReference>
<dbReference type="AlphaFoldDB" id="A0AAU6WSH2"/>
<sequence length="60" mass="6523">MKTKNAVLKNAQKLGRDQQKTLSEVLLQQDAAVSGMIPQEPVPSGYATVANVLNQRESEV</sequence>
<name>A0AAU6WSH2_9FLAO</name>
<proteinExistence type="predicted"/>
<evidence type="ECO:0000313" key="1">
    <source>
        <dbReference type="EMBL" id="XAO75356.1"/>
    </source>
</evidence>
<organism evidence="1 2">
    <name type="scientific">Chryseobacterium endophyticum</name>
    <dbReference type="NCBI Taxonomy" id="1854762"/>
    <lineage>
        <taxon>Bacteria</taxon>
        <taxon>Pseudomonadati</taxon>
        <taxon>Bacteroidota</taxon>
        <taxon>Flavobacteriia</taxon>
        <taxon>Flavobacteriales</taxon>
        <taxon>Weeksellaceae</taxon>
        <taxon>Chryseobacterium group</taxon>
        <taxon>Chryseobacterium</taxon>
    </lineage>
</organism>
<protein>
    <submittedName>
        <fullName evidence="1">Uncharacterized protein</fullName>
    </submittedName>
</protein>
<evidence type="ECO:0000313" key="2">
    <source>
        <dbReference type="Proteomes" id="UP001463665"/>
    </source>
</evidence>
<dbReference type="RefSeq" id="WP_345767088.1">
    <property type="nucleotide sequence ID" value="NZ_CP154834.1"/>
</dbReference>